<reference evidence="1 2" key="1">
    <citation type="submission" date="2022-08" db="EMBL/GenBank/DDBJ databases">
        <title>Paenibacillus endoradicis sp. nov., Paenibacillus radicibacter sp. nov and Paenibacillus pararadicis sp. nov., three cold-adapted plant growth-promoting bacteria isolated from root of Larix gmelinii in Great Khingan.</title>
        <authorList>
            <person name="Xue H."/>
        </authorList>
    </citation>
    <scope>NUCLEOTIDE SEQUENCE [LARGE SCALE GENOMIC DNA]</scope>
    <source>
        <strain evidence="1 2">N5-1-1-5</strain>
    </source>
</reference>
<evidence type="ECO:0000313" key="2">
    <source>
        <dbReference type="Proteomes" id="UP001300012"/>
    </source>
</evidence>
<protein>
    <submittedName>
        <fullName evidence="1">DUF72 domain-containing protein</fullName>
    </submittedName>
</protein>
<gene>
    <name evidence="1" type="ORF">NV381_13970</name>
</gene>
<name>A0ABT1YGJ2_9BACL</name>
<dbReference type="EMBL" id="JANQBD010000009">
    <property type="protein sequence ID" value="MCR8632312.1"/>
    <property type="molecule type" value="Genomic_DNA"/>
</dbReference>
<dbReference type="PROSITE" id="PS00019">
    <property type="entry name" value="ACTININ_1"/>
    <property type="match status" value="1"/>
</dbReference>
<dbReference type="Proteomes" id="UP001300012">
    <property type="component" value="Unassembled WGS sequence"/>
</dbReference>
<sequence length="283" mass="32736">MICIGLAGWGDHDGLYEKGAVKPEDKLKVYSRHFSVVEVDSSFYAVLQEKTFSRWVNETAQDFSFIVKAYQGMTGHLRGKNPFTDDDSMYKAFCESIRPVKESGKLKAVLFQYPPWFDCSRSNVDILRGVRERMKNYPVALEFRNQSWFTEETREKTLAFMHREQWVHSICDEPQAGIGSVPAVLVPTSPRQTIVRMHGRNASGWNQNGNPNWRATRYLYRYNEQELTEWRDNLLRLSEQTEELYVIFNNNSGGDAAENAKELMKLLGMNPEGLAPRQLELFE</sequence>
<dbReference type="PANTHER" id="PTHR30348">
    <property type="entry name" value="UNCHARACTERIZED PROTEIN YECE"/>
    <property type="match status" value="1"/>
</dbReference>
<dbReference type="RefSeq" id="WP_258213904.1">
    <property type="nucleotide sequence ID" value="NZ_JANQBD010000009.1"/>
</dbReference>
<evidence type="ECO:0000313" key="1">
    <source>
        <dbReference type="EMBL" id="MCR8632312.1"/>
    </source>
</evidence>
<dbReference type="Gene3D" id="3.20.20.410">
    <property type="entry name" value="Protein of unknown function UPF0759"/>
    <property type="match status" value="1"/>
</dbReference>
<dbReference type="Pfam" id="PF01904">
    <property type="entry name" value="DUF72"/>
    <property type="match status" value="1"/>
</dbReference>
<accession>A0ABT1YGJ2</accession>
<dbReference type="PANTHER" id="PTHR30348:SF13">
    <property type="entry name" value="UPF0759 PROTEIN YUNF"/>
    <property type="match status" value="1"/>
</dbReference>
<dbReference type="InterPro" id="IPR036520">
    <property type="entry name" value="UPF0759_sf"/>
</dbReference>
<keyword evidence="2" id="KW-1185">Reference proteome</keyword>
<comment type="caution">
    <text evidence="1">The sequence shown here is derived from an EMBL/GenBank/DDBJ whole genome shotgun (WGS) entry which is preliminary data.</text>
</comment>
<dbReference type="SUPFAM" id="SSF117396">
    <property type="entry name" value="TM1631-like"/>
    <property type="match status" value="1"/>
</dbReference>
<dbReference type="InterPro" id="IPR002763">
    <property type="entry name" value="DUF72"/>
</dbReference>
<dbReference type="InterPro" id="IPR001589">
    <property type="entry name" value="Actinin_actin-bd_CS"/>
</dbReference>
<proteinExistence type="predicted"/>
<organism evidence="1 2">
    <name type="scientific">Paenibacillus radicis</name>
    <name type="common">ex Xue et al. 2023</name>
    <dbReference type="NCBI Taxonomy" id="2972489"/>
    <lineage>
        <taxon>Bacteria</taxon>
        <taxon>Bacillati</taxon>
        <taxon>Bacillota</taxon>
        <taxon>Bacilli</taxon>
        <taxon>Bacillales</taxon>
        <taxon>Paenibacillaceae</taxon>
        <taxon>Paenibacillus</taxon>
    </lineage>
</organism>